<feature type="transmembrane region" description="Helical" evidence="1">
    <location>
        <begin position="81"/>
        <end position="98"/>
    </location>
</feature>
<name>A0A2R3Z9K7_9FLAO</name>
<keyword evidence="1" id="KW-0472">Membrane</keyword>
<evidence type="ECO:0000313" key="3">
    <source>
        <dbReference type="Proteomes" id="UP000241507"/>
    </source>
</evidence>
<keyword evidence="3" id="KW-1185">Reference proteome</keyword>
<sequence>MLEFFINSLFRGVLWEFLAALAAFIYFRRVKNIPLYKKIFIFYLCAMFLIDVLGYYVAVAYYSDYQIFGFTKGTVFERNYWLFNAVKPFAVLVYLQFFIFQIRSSKLRKILTWAAVVFFLSSLLYLIFSGEFFTAYAAFTPLAGSILLSITIACYLIEMLTSETILYFFKSLSFYVAVGALIWHLVFTPMFIYNKLNIMNSSPQFVKIYLMTLGILNFFMYSVFVLGFLVEMRSREKEGYVV</sequence>
<gene>
    <name evidence="2" type="ORF">C7S20_17885</name>
</gene>
<feature type="transmembrane region" description="Helical" evidence="1">
    <location>
        <begin position="206"/>
        <end position="230"/>
    </location>
</feature>
<dbReference type="OrthoDB" id="1453530at2"/>
<feature type="transmembrane region" description="Helical" evidence="1">
    <location>
        <begin position="164"/>
        <end position="186"/>
    </location>
</feature>
<feature type="transmembrane region" description="Helical" evidence="1">
    <location>
        <begin position="134"/>
        <end position="157"/>
    </location>
</feature>
<keyword evidence="1" id="KW-0812">Transmembrane</keyword>
<reference evidence="3" key="1">
    <citation type="submission" date="2018-03" db="EMBL/GenBank/DDBJ databases">
        <title>Gramella fulva sp. nov., isolated from a dry surface of tidal flat.</title>
        <authorList>
            <person name="Hwang S.H."/>
            <person name="Hwang W.M."/>
            <person name="Kang K."/>
            <person name="Ahn T.-Y."/>
        </authorList>
    </citation>
    <scope>NUCLEOTIDE SEQUENCE [LARGE SCALE GENOMIC DNA]</scope>
    <source>
        <strain evidence="3">SH35</strain>
    </source>
</reference>
<dbReference type="AlphaFoldDB" id="A0A2R3Z9K7"/>
<protein>
    <submittedName>
        <fullName evidence="2">Uncharacterized protein</fullName>
    </submittedName>
</protein>
<dbReference type="KEGG" id="grs:C7S20_17885"/>
<keyword evidence="1" id="KW-1133">Transmembrane helix</keyword>
<accession>A0A2R3Z9K7</accession>
<feature type="transmembrane region" description="Helical" evidence="1">
    <location>
        <begin position="110"/>
        <end position="128"/>
    </location>
</feature>
<feature type="transmembrane region" description="Helical" evidence="1">
    <location>
        <begin position="39"/>
        <end position="61"/>
    </location>
</feature>
<evidence type="ECO:0000256" key="1">
    <source>
        <dbReference type="SAM" id="Phobius"/>
    </source>
</evidence>
<dbReference type="RefSeq" id="WP_107013744.1">
    <property type="nucleotide sequence ID" value="NZ_CP028136.1"/>
</dbReference>
<evidence type="ECO:0000313" key="2">
    <source>
        <dbReference type="EMBL" id="AVR46973.1"/>
    </source>
</evidence>
<organism evidence="2 3">
    <name type="scientific">Christiangramia fulva</name>
    <dbReference type="NCBI Taxonomy" id="2126553"/>
    <lineage>
        <taxon>Bacteria</taxon>
        <taxon>Pseudomonadati</taxon>
        <taxon>Bacteroidota</taxon>
        <taxon>Flavobacteriia</taxon>
        <taxon>Flavobacteriales</taxon>
        <taxon>Flavobacteriaceae</taxon>
        <taxon>Christiangramia</taxon>
    </lineage>
</organism>
<dbReference type="Proteomes" id="UP000241507">
    <property type="component" value="Chromosome"/>
</dbReference>
<feature type="transmembrane region" description="Helical" evidence="1">
    <location>
        <begin position="6"/>
        <end position="27"/>
    </location>
</feature>
<dbReference type="EMBL" id="CP028136">
    <property type="protein sequence ID" value="AVR46973.1"/>
    <property type="molecule type" value="Genomic_DNA"/>
</dbReference>
<proteinExistence type="predicted"/>